<evidence type="ECO:0000313" key="6">
    <source>
        <dbReference type="EMBL" id="SEH88921.1"/>
    </source>
</evidence>
<dbReference type="RefSeq" id="WP_083409738.1">
    <property type="nucleotide sequence ID" value="NZ_LT629971.1"/>
</dbReference>
<dbReference type="OrthoDB" id="7263823at2"/>
<organism evidence="6 7">
    <name type="scientific">Mycolicibacterium rutilum</name>
    <name type="common">Mycobacterium rutilum</name>
    <dbReference type="NCBI Taxonomy" id="370526"/>
    <lineage>
        <taxon>Bacteria</taxon>
        <taxon>Bacillati</taxon>
        <taxon>Actinomycetota</taxon>
        <taxon>Actinomycetes</taxon>
        <taxon>Mycobacteriales</taxon>
        <taxon>Mycobacteriaceae</taxon>
        <taxon>Mycolicibacterium</taxon>
    </lineage>
</organism>
<proteinExistence type="predicted"/>
<keyword evidence="6" id="KW-0418">Kinase</keyword>
<dbReference type="InterPro" id="IPR014710">
    <property type="entry name" value="RmlC-like_jellyroll"/>
</dbReference>
<keyword evidence="2" id="KW-0238">DNA-binding</keyword>
<gene>
    <name evidence="6" type="ORF">SAMN04489835_5317</name>
</gene>
<dbReference type="CDD" id="cd00038">
    <property type="entry name" value="CAP_ED"/>
    <property type="match status" value="1"/>
</dbReference>
<keyword evidence="3" id="KW-0804">Transcription</keyword>
<keyword evidence="6" id="KW-0808">Transferase</keyword>
<dbReference type="PROSITE" id="PS50042">
    <property type="entry name" value="CNMP_BINDING_3"/>
    <property type="match status" value="1"/>
</dbReference>
<dbReference type="InterPro" id="IPR036388">
    <property type="entry name" value="WH-like_DNA-bd_sf"/>
</dbReference>
<dbReference type="InterPro" id="IPR036390">
    <property type="entry name" value="WH_DNA-bd_sf"/>
</dbReference>
<dbReference type="InterPro" id="IPR050397">
    <property type="entry name" value="Env_Response_Regulators"/>
</dbReference>
<dbReference type="GO" id="GO:0003700">
    <property type="term" value="F:DNA-binding transcription factor activity"/>
    <property type="evidence" value="ECO:0007669"/>
    <property type="project" value="TreeGrafter"/>
</dbReference>
<dbReference type="PANTHER" id="PTHR24567">
    <property type="entry name" value="CRP FAMILY TRANSCRIPTIONAL REGULATORY PROTEIN"/>
    <property type="match status" value="1"/>
</dbReference>
<keyword evidence="1" id="KW-0805">Transcription regulation</keyword>
<evidence type="ECO:0000256" key="3">
    <source>
        <dbReference type="ARBA" id="ARBA00023163"/>
    </source>
</evidence>
<feature type="domain" description="HTH crp-type" evidence="5">
    <location>
        <begin position="159"/>
        <end position="232"/>
    </location>
</feature>
<dbReference type="PANTHER" id="PTHR24567:SF74">
    <property type="entry name" value="HTH-TYPE TRANSCRIPTIONAL REGULATOR ARCR"/>
    <property type="match status" value="1"/>
</dbReference>
<dbReference type="SMART" id="SM00100">
    <property type="entry name" value="cNMP"/>
    <property type="match status" value="1"/>
</dbReference>
<dbReference type="GO" id="GO:0005829">
    <property type="term" value="C:cytosol"/>
    <property type="evidence" value="ECO:0007669"/>
    <property type="project" value="TreeGrafter"/>
</dbReference>
<dbReference type="EMBL" id="LT629971">
    <property type="protein sequence ID" value="SEH88921.1"/>
    <property type="molecule type" value="Genomic_DNA"/>
</dbReference>
<dbReference type="Gene3D" id="1.10.10.10">
    <property type="entry name" value="Winged helix-like DNA-binding domain superfamily/Winged helix DNA-binding domain"/>
    <property type="match status" value="1"/>
</dbReference>
<dbReference type="SUPFAM" id="SSF46785">
    <property type="entry name" value="Winged helix' DNA-binding domain"/>
    <property type="match status" value="1"/>
</dbReference>
<dbReference type="Pfam" id="PF13545">
    <property type="entry name" value="HTH_Crp_2"/>
    <property type="match status" value="1"/>
</dbReference>
<dbReference type="AlphaFoldDB" id="A0A1H6LV54"/>
<dbReference type="PROSITE" id="PS51063">
    <property type="entry name" value="HTH_CRP_2"/>
    <property type="match status" value="1"/>
</dbReference>
<name>A0A1H6LV54_MYCRU</name>
<reference evidence="7" key="1">
    <citation type="submission" date="2016-10" db="EMBL/GenBank/DDBJ databases">
        <authorList>
            <person name="Varghese N."/>
            <person name="Submissions S."/>
        </authorList>
    </citation>
    <scope>NUCLEOTIDE SEQUENCE [LARGE SCALE GENOMIC DNA]</scope>
    <source>
        <strain evidence="7">DSM 45405</strain>
    </source>
</reference>
<dbReference type="Proteomes" id="UP000182915">
    <property type="component" value="Chromosome I"/>
</dbReference>
<dbReference type="InterPro" id="IPR012318">
    <property type="entry name" value="HTH_CRP"/>
</dbReference>
<dbReference type="GO" id="GO:0003677">
    <property type="term" value="F:DNA binding"/>
    <property type="evidence" value="ECO:0007669"/>
    <property type="project" value="UniProtKB-KW"/>
</dbReference>
<evidence type="ECO:0000256" key="1">
    <source>
        <dbReference type="ARBA" id="ARBA00023015"/>
    </source>
</evidence>
<evidence type="ECO:0000313" key="7">
    <source>
        <dbReference type="Proteomes" id="UP000182915"/>
    </source>
</evidence>
<dbReference type="InterPro" id="IPR018490">
    <property type="entry name" value="cNMP-bd_dom_sf"/>
</dbReference>
<keyword evidence="7" id="KW-1185">Reference proteome</keyword>
<evidence type="ECO:0000259" key="5">
    <source>
        <dbReference type="PROSITE" id="PS51063"/>
    </source>
</evidence>
<dbReference type="InterPro" id="IPR000595">
    <property type="entry name" value="cNMP-bd_dom"/>
</dbReference>
<dbReference type="SUPFAM" id="SSF51206">
    <property type="entry name" value="cAMP-binding domain-like"/>
    <property type="match status" value="1"/>
</dbReference>
<dbReference type="Gene3D" id="2.60.120.10">
    <property type="entry name" value="Jelly Rolls"/>
    <property type="match status" value="1"/>
</dbReference>
<accession>A0A1H6LV54</accession>
<dbReference type="SMART" id="SM00419">
    <property type="entry name" value="HTH_CRP"/>
    <property type="match status" value="1"/>
</dbReference>
<dbReference type="STRING" id="370526.SAMN04489835_5317"/>
<evidence type="ECO:0000256" key="2">
    <source>
        <dbReference type="ARBA" id="ARBA00023125"/>
    </source>
</evidence>
<protein>
    <submittedName>
        <fullName evidence="6">cAMP-binding domain of CRP or a regulatory subunit of cAMP-dependent protein kinases</fullName>
    </submittedName>
</protein>
<feature type="domain" description="Cyclic nucleotide-binding" evidence="4">
    <location>
        <begin position="25"/>
        <end position="145"/>
    </location>
</feature>
<evidence type="ECO:0000259" key="4">
    <source>
        <dbReference type="PROSITE" id="PS50042"/>
    </source>
</evidence>
<sequence length="239" mass="26303">MLEAAAVTKGRLDRRSEAVLAQAPILRGLSPDDRAERIGCFDAVRFRAGDCIYRQGERDTRLYVVLAGKVKIGWSSADNPAKLLAVIGPPDIFGAESMFDPGPHADSATALTNVCAAVIDREKLQACIAGSPHVTERLMRVLARGLQRTEDLITDLNFTDVPGRIAKQLLSLSQRFGVRRDNQLHLDHDLTQAEIAQLVCASRESVNKTLSEFAQRGWITVSGKRIVIHQTEPLARRAR</sequence>
<dbReference type="GO" id="GO:0016301">
    <property type="term" value="F:kinase activity"/>
    <property type="evidence" value="ECO:0007669"/>
    <property type="project" value="UniProtKB-KW"/>
</dbReference>
<dbReference type="FunFam" id="1.10.10.10:FF:000019">
    <property type="entry name" value="Crp/Fnr family transcriptional regulator"/>
    <property type="match status" value="1"/>
</dbReference>
<dbReference type="Pfam" id="PF00027">
    <property type="entry name" value="cNMP_binding"/>
    <property type="match status" value="1"/>
</dbReference>